<dbReference type="AlphaFoldDB" id="A0A015JZM5"/>
<evidence type="ECO:0000313" key="2">
    <source>
        <dbReference type="Proteomes" id="UP000022910"/>
    </source>
</evidence>
<dbReference type="HOGENOM" id="CLU_2360874_0_0_1"/>
<organism evidence="1 2">
    <name type="scientific">Rhizophagus irregularis (strain DAOM 197198w)</name>
    <name type="common">Glomus intraradices</name>
    <dbReference type="NCBI Taxonomy" id="1432141"/>
    <lineage>
        <taxon>Eukaryota</taxon>
        <taxon>Fungi</taxon>
        <taxon>Fungi incertae sedis</taxon>
        <taxon>Mucoromycota</taxon>
        <taxon>Glomeromycotina</taxon>
        <taxon>Glomeromycetes</taxon>
        <taxon>Glomerales</taxon>
        <taxon>Glomeraceae</taxon>
        <taxon>Rhizophagus</taxon>
    </lineage>
</organism>
<keyword evidence="2" id="KW-1185">Reference proteome</keyword>
<name>A0A015JZM5_RHIIW</name>
<dbReference type="EMBL" id="JEMT01025897">
    <property type="protein sequence ID" value="EXX60534.1"/>
    <property type="molecule type" value="Genomic_DNA"/>
</dbReference>
<evidence type="ECO:0000313" key="1">
    <source>
        <dbReference type="EMBL" id="EXX60534.1"/>
    </source>
</evidence>
<gene>
    <name evidence="1" type="ORF">RirG_179030</name>
</gene>
<protein>
    <submittedName>
        <fullName evidence="1">Uncharacterized protein</fullName>
    </submittedName>
</protein>
<reference evidence="1 2" key="1">
    <citation type="submission" date="2014-02" db="EMBL/GenBank/DDBJ databases">
        <title>Single nucleus genome sequencing reveals high similarity among nuclei of an endomycorrhizal fungus.</title>
        <authorList>
            <person name="Lin K."/>
            <person name="Geurts R."/>
            <person name="Zhang Z."/>
            <person name="Limpens E."/>
            <person name="Saunders D.G."/>
            <person name="Mu D."/>
            <person name="Pang E."/>
            <person name="Cao H."/>
            <person name="Cha H."/>
            <person name="Lin T."/>
            <person name="Zhou Q."/>
            <person name="Shang Y."/>
            <person name="Li Y."/>
            <person name="Ivanov S."/>
            <person name="Sharma T."/>
            <person name="Velzen R.V."/>
            <person name="Ruijter N.D."/>
            <person name="Aanen D.K."/>
            <person name="Win J."/>
            <person name="Kamoun S."/>
            <person name="Bisseling T."/>
            <person name="Huang S."/>
        </authorList>
    </citation>
    <scope>NUCLEOTIDE SEQUENCE [LARGE SCALE GENOMIC DNA]</scope>
    <source>
        <strain evidence="2">DAOM197198w</strain>
    </source>
</reference>
<sequence length="96" mass="11616">MSLKPYLLNEVKAGSRPYVVFKQVYHMPKRTKDWDSVDREMAAKRDGYHPTAVLRRTKNWIHRVKNVTNPRNRYFLYHPIYEKTFDYIIIILTTLT</sequence>
<proteinExistence type="predicted"/>
<dbReference type="Proteomes" id="UP000022910">
    <property type="component" value="Unassembled WGS sequence"/>
</dbReference>
<comment type="caution">
    <text evidence="1">The sequence shown here is derived from an EMBL/GenBank/DDBJ whole genome shotgun (WGS) entry which is preliminary data.</text>
</comment>
<accession>A0A015JZM5</accession>